<dbReference type="RefSeq" id="WP_166501793.1">
    <property type="nucleotide sequence ID" value="NZ_CP050124.1"/>
</dbReference>
<organism evidence="1 2">
    <name type="scientific">Rhodococcus erythropolis</name>
    <name type="common">Arthrobacter picolinophilus</name>
    <dbReference type="NCBI Taxonomy" id="1833"/>
    <lineage>
        <taxon>Bacteria</taxon>
        <taxon>Bacillati</taxon>
        <taxon>Actinomycetota</taxon>
        <taxon>Actinomycetes</taxon>
        <taxon>Mycobacteriales</taxon>
        <taxon>Nocardiaceae</taxon>
        <taxon>Rhodococcus</taxon>
        <taxon>Rhodococcus erythropolis group</taxon>
    </lineage>
</organism>
<evidence type="ECO:0000313" key="1">
    <source>
        <dbReference type="EMBL" id="QIP38030.1"/>
    </source>
</evidence>
<name>A0A6G9CMJ5_RHOER</name>
<dbReference type="Proteomes" id="UP000502345">
    <property type="component" value="Chromosome"/>
</dbReference>
<sequence>MEKQQLSTDARRLIAHRINSGETASRVAYDFAITESEAQRVAVSYYGSN</sequence>
<proteinExistence type="predicted"/>
<evidence type="ECO:0008006" key="3">
    <source>
        <dbReference type="Google" id="ProtNLM"/>
    </source>
</evidence>
<dbReference type="AlphaFoldDB" id="A0A6G9CMJ5"/>
<dbReference type="EMBL" id="CP050124">
    <property type="protein sequence ID" value="QIP38030.1"/>
    <property type="molecule type" value="Genomic_DNA"/>
</dbReference>
<evidence type="ECO:0000313" key="2">
    <source>
        <dbReference type="Proteomes" id="UP000502345"/>
    </source>
</evidence>
<accession>A0A6G9CMJ5</accession>
<gene>
    <name evidence="1" type="ORF">G9444_0786</name>
</gene>
<reference evidence="1 2" key="1">
    <citation type="submission" date="2020-03" db="EMBL/GenBank/DDBJ databases">
        <title>Screen low temperature-resistant strains for efficient degradation of petroleum hydrocarbons under the low temperature.</title>
        <authorList>
            <person name="Wang Y."/>
            <person name="Chen J."/>
        </authorList>
    </citation>
    <scope>NUCLEOTIDE SEQUENCE [LARGE SCALE GENOMIC DNA]</scope>
    <source>
        <strain evidence="1 2">KB1</strain>
    </source>
</reference>
<protein>
    <recommendedName>
        <fullName evidence="3">Transposase</fullName>
    </recommendedName>
</protein>